<sequence length="474" mass="52745">MTAPSAAGRRRGDAAPLGNTTPYASAAGQDRFPDWEATAADGRSAARRGLATFTTRRRQAQCFDGLTTHGETRAGDGSWARLRFAVPDGCQAGSLGIEGVWRCGYWATCPECSAKIAAERAAELRDAIDVQLRHGDSVALLTLTSRHHSGMTLVDQVKAQRAAWRAIWKGRAGQDLRDEIEGYCRVWEATHGENGWHPHWHVLLFLPGAWTPEQTRALGEDIWQRYDAGLRAEGFHSLRDHGGLDIRLAGWEEIDPTALGGYLAKGVYADAPDVVDLVNNADRLALEAVAGAFKQARQNRMTGGRGRTPFVILEHLLTARMLGLDDTREATRDAALWREWERTHADMTIRQWTWSRARASRGQPSLRELVRTKAAAIGHATVVTEVERTEDEIVTDDAGSEPLMEVPEVEFHRVIKWEIEAMRHVSRDAGPLVVFAWLRQRGVAVRWCDDPSARRWAAAWDCWQHLRGSALFGT</sequence>
<dbReference type="RefSeq" id="WP_337707468.1">
    <property type="nucleotide sequence ID" value="NZ_JBBEGM010000031.1"/>
</dbReference>
<evidence type="ECO:0000256" key="3">
    <source>
        <dbReference type="SAM" id="MobiDB-lite"/>
    </source>
</evidence>
<organism evidence="4 5">
    <name type="scientific">Actinomycetospora flava</name>
    <dbReference type="NCBI Taxonomy" id="3129232"/>
    <lineage>
        <taxon>Bacteria</taxon>
        <taxon>Bacillati</taxon>
        <taxon>Actinomycetota</taxon>
        <taxon>Actinomycetes</taxon>
        <taxon>Pseudonocardiales</taxon>
        <taxon>Pseudonocardiaceae</taxon>
        <taxon>Actinomycetospora</taxon>
    </lineage>
</organism>
<dbReference type="Proteomes" id="UP001369736">
    <property type="component" value="Unassembled WGS sequence"/>
</dbReference>
<evidence type="ECO:0000313" key="4">
    <source>
        <dbReference type="EMBL" id="MEJ2866092.1"/>
    </source>
</evidence>
<evidence type="ECO:0000256" key="1">
    <source>
        <dbReference type="ARBA" id="ARBA00008909"/>
    </source>
</evidence>
<name>A0ABU8MHH9_9PSEU</name>
<keyword evidence="2" id="KW-0235">DNA replication</keyword>
<reference evidence="4 5" key="1">
    <citation type="submission" date="2024-03" db="EMBL/GenBank/DDBJ databases">
        <title>Actinomycetospora sp. OC33-EN07, a novel actinomycete isolated from wild orchid (Aerides multiflora).</title>
        <authorList>
            <person name="Suriyachadkun C."/>
        </authorList>
    </citation>
    <scope>NUCLEOTIDE SEQUENCE [LARGE SCALE GENOMIC DNA]</scope>
    <source>
        <strain evidence="4 5">OC33-EN07</strain>
    </source>
</reference>
<dbReference type="InterPro" id="IPR000989">
    <property type="entry name" value="Rep"/>
</dbReference>
<comment type="similarity">
    <text evidence="1">Belongs to the Gram-positive plasmids replication protein type 1 family.</text>
</comment>
<proteinExistence type="inferred from homology"/>
<feature type="region of interest" description="Disordered" evidence="3">
    <location>
        <begin position="1"/>
        <end position="30"/>
    </location>
</feature>
<protein>
    <submittedName>
        <fullName evidence="4">Protein rep</fullName>
    </submittedName>
</protein>
<gene>
    <name evidence="4" type="ORF">WCD58_33415</name>
</gene>
<comment type="caution">
    <text evidence="4">The sequence shown here is derived from an EMBL/GenBank/DDBJ whole genome shotgun (WGS) entry which is preliminary data.</text>
</comment>
<evidence type="ECO:0000313" key="5">
    <source>
        <dbReference type="Proteomes" id="UP001369736"/>
    </source>
</evidence>
<dbReference type="EMBL" id="JBBEGM010000031">
    <property type="protein sequence ID" value="MEJ2866092.1"/>
    <property type="molecule type" value="Genomic_DNA"/>
</dbReference>
<dbReference type="Pfam" id="PF01446">
    <property type="entry name" value="Rep_1"/>
    <property type="match status" value="1"/>
</dbReference>
<accession>A0ABU8MHH9</accession>
<keyword evidence="5" id="KW-1185">Reference proteome</keyword>
<evidence type="ECO:0000256" key="2">
    <source>
        <dbReference type="ARBA" id="ARBA00022705"/>
    </source>
</evidence>